<dbReference type="Gene3D" id="3.90.1570.10">
    <property type="entry name" value="tt1808, chain A"/>
    <property type="match status" value="1"/>
</dbReference>
<protein>
    <recommendedName>
        <fullName evidence="1">Putative restriction endonuclease domain-containing protein</fullName>
    </recommendedName>
</protein>
<dbReference type="PANTHER" id="PTHR36558">
    <property type="entry name" value="GLR1098 PROTEIN"/>
    <property type="match status" value="1"/>
</dbReference>
<dbReference type="AlphaFoldDB" id="A0A543Q2X5"/>
<evidence type="ECO:0000313" key="2">
    <source>
        <dbReference type="EMBL" id="TQN50630.1"/>
    </source>
</evidence>
<accession>A0A543Q2X5</accession>
<dbReference type="SUPFAM" id="SSF52980">
    <property type="entry name" value="Restriction endonuclease-like"/>
    <property type="match status" value="1"/>
</dbReference>
<evidence type="ECO:0000259" key="1">
    <source>
        <dbReference type="Pfam" id="PF05685"/>
    </source>
</evidence>
<dbReference type="InterPro" id="IPR011335">
    <property type="entry name" value="Restrct_endonuc-II-like"/>
</dbReference>
<comment type="caution">
    <text evidence="2">The sequence shown here is derived from an EMBL/GenBank/DDBJ whole genome shotgun (WGS) entry which is preliminary data.</text>
</comment>
<dbReference type="CDD" id="cd06260">
    <property type="entry name" value="DUF820-like"/>
    <property type="match status" value="1"/>
</dbReference>
<proteinExistence type="predicted"/>
<dbReference type="PANTHER" id="PTHR36558:SF1">
    <property type="entry name" value="RESTRICTION ENDONUCLEASE DOMAIN-CONTAINING PROTEIN-RELATED"/>
    <property type="match status" value="1"/>
</dbReference>
<evidence type="ECO:0000313" key="3">
    <source>
        <dbReference type="Proteomes" id="UP000315403"/>
    </source>
</evidence>
<dbReference type="RefSeq" id="WP_246864920.1">
    <property type="nucleotide sequence ID" value="NZ_SZUV01000001.1"/>
</dbReference>
<gene>
    <name evidence="2" type="ORF">DLNHIDIE_00484</name>
</gene>
<organism evidence="2 3">
    <name type="scientific">Acidithiobacillus thiooxidans ATCC 19377</name>
    <dbReference type="NCBI Taxonomy" id="637390"/>
    <lineage>
        <taxon>Bacteria</taxon>
        <taxon>Pseudomonadati</taxon>
        <taxon>Pseudomonadota</taxon>
        <taxon>Acidithiobacillia</taxon>
        <taxon>Acidithiobacillales</taxon>
        <taxon>Acidithiobacillaceae</taxon>
        <taxon>Acidithiobacillus</taxon>
    </lineage>
</organism>
<feature type="domain" description="Putative restriction endonuclease" evidence="1">
    <location>
        <begin position="24"/>
        <end position="173"/>
    </location>
</feature>
<dbReference type="EMBL" id="SZUV01000001">
    <property type="protein sequence ID" value="TQN50630.1"/>
    <property type="molecule type" value="Genomic_DNA"/>
</dbReference>
<dbReference type="Proteomes" id="UP000315403">
    <property type="component" value="Unassembled WGS sequence"/>
</dbReference>
<dbReference type="InterPro" id="IPR012296">
    <property type="entry name" value="Nuclease_put_TT1808"/>
</dbReference>
<sequence length="199" mass="22955">MSHVRQIEAHKTQGRILSNKMSVDEYLAGEQTGEFRHEYIDGMVYAMAGASRRHALIVTSLTLLLGPKAQQQGCQLFTNDMKVRIQQAGEESFYYPDLILSCDPNDRETYFSTRPCLIIEVLSESTERIDRREKLYAYTGGLPSLHEYLLLAQDCRQADLYRRRSEGWQHEKLVESSIHLQCLDMDVSIDDIYQDAERA</sequence>
<reference evidence="2 3" key="1">
    <citation type="submission" date="2019-03" db="EMBL/GenBank/DDBJ databases">
        <title>New insights into Acidothiobacillus thiooxidans sulfur metabolism through coupled gene expression, solution geochemistry, microscopy and spectroscopy analyses.</title>
        <authorList>
            <person name="Camacho D."/>
            <person name="Frazao R."/>
            <person name="Fouillen A."/>
            <person name="Nanci A."/>
            <person name="Lang B.F."/>
            <person name="Apte S.C."/>
            <person name="Baron C."/>
            <person name="Warren L.A."/>
        </authorList>
    </citation>
    <scope>NUCLEOTIDE SEQUENCE [LARGE SCALE GENOMIC DNA]</scope>
    <source>
        <strain evidence="2 3">ATCC 19377</strain>
    </source>
</reference>
<name>A0A543Q2X5_ACITH</name>
<dbReference type="InterPro" id="IPR008538">
    <property type="entry name" value="Uma2"/>
</dbReference>
<dbReference type="Pfam" id="PF05685">
    <property type="entry name" value="Uma2"/>
    <property type="match status" value="1"/>
</dbReference>